<evidence type="ECO:0000256" key="1">
    <source>
        <dbReference type="SAM" id="Phobius"/>
    </source>
</evidence>
<evidence type="ECO:0000313" key="2">
    <source>
        <dbReference type="Proteomes" id="UP000887564"/>
    </source>
</evidence>
<keyword evidence="1" id="KW-0472">Membrane</keyword>
<organism evidence="2 3">
    <name type="scientific">Parascaris equorum</name>
    <name type="common">Equine roundworm</name>
    <dbReference type="NCBI Taxonomy" id="6256"/>
    <lineage>
        <taxon>Eukaryota</taxon>
        <taxon>Metazoa</taxon>
        <taxon>Ecdysozoa</taxon>
        <taxon>Nematoda</taxon>
        <taxon>Chromadorea</taxon>
        <taxon>Rhabditida</taxon>
        <taxon>Spirurina</taxon>
        <taxon>Ascaridomorpha</taxon>
        <taxon>Ascaridoidea</taxon>
        <taxon>Ascarididae</taxon>
        <taxon>Parascaris</taxon>
    </lineage>
</organism>
<reference evidence="3" key="1">
    <citation type="submission" date="2022-11" db="UniProtKB">
        <authorList>
            <consortium name="WormBaseParasite"/>
        </authorList>
    </citation>
    <scope>IDENTIFICATION</scope>
</reference>
<proteinExistence type="predicted"/>
<sequence length="88" mass="10120">FQTEEIRIDAIGTRITNSRSLSLITGYYEGNIVRLLVNENFGCQRSIAHARQRHHLVAHMCCTFLPVILVWFSVGYEVIAFYIMTNIS</sequence>
<dbReference type="WBParaSite" id="PEQ_0000589301-mRNA-1">
    <property type="protein sequence ID" value="PEQ_0000589301-mRNA-1"/>
    <property type="gene ID" value="PEQ_0000589301"/>
</dbReference>
<dbReference type="AlphaFoldDB" id="A0A914RHB4"/>
<accession>A0A914RHB4</accession>
<feature type="transmembrane region" description="Helical" evidence="1">
    <location>
        <begin position="56"/>
        <end position="84"/>
    </location>
</feature>
<keyword evidence="1" id="KW-0812">Transmembrane</keyword>
<keyword evidence="1" id="KW-1133">Transmembrane helix</keyword>
<dbReference type="Proteomes" id="UP000887564">
    <property type="component" value="Unplaced"/>
</dbReference>
<protein>
    <submittedName>
        <fullName evidence="3">Uncharacterized protein</fullName>
    </submittedName>
</protein>
<keyword evidence="2" id="KW-1185">Reference proteome</keyword>
<evidence type="ECO:0000313" key="3">
    <source>
        <dbReference type="WBParaSite" id="PEQ_0000589301-mRNA-1"/>
    </source>
</evidence>
<name>A0A914RHB4_PAREQ</name>